<feature type="region of interest" description="Disordered" evidence="1">
    <location>
        <begin position="141"/>
        <end position="165"/>
    </location>
</feature>
<dbReference type="OrthoDB" id="5984457at2759"/>
<accession>A0A226EH50</accession>
<name>A0A226EH50_FOLCA</name>
<evidence type="ECO:0000259" key="2">
    <source>
        <dbReference type="Pfam" id="PF15797"/>
    </source>
</evidence>
<dbReference type="OMA" id="NDSEIWH"/>
<proteinExistence type="predicted"/>
<dbReference type="InterPro" id="IPR031600">
    <property type="entry name" value="DUF4706"/>
</dbReference>
<feature type="compositionally biased region" description="Polar residues" evidence="1">
    <location>
        <begin position="290"/>
        <end position="300"/>
    </location>
</feature>
<feature type="compositionally biased region" description="Basic and acidic residues" evidence="1">
    <location>
        <begin position="301"/>
        <end position="312"/>
    </location>
</feature>
<evidence type="ECO:0000256" key="1">
    <source>
        <dbReference type="SAM" id="MobiDB-lite"/>
    </source>
</evidence>
<evidence type="ECO:0000313" key="3">
    <source>
        <dbReference type="EMBL" id="OXA56993.1"/>
    </source>
</evidence>
<keyword evidence="4" id="KW-1185">Reference proteome</keyword>
<sequence>MDNTSNLNGNTPSSGRLYEGKYATYFSTMNPLAARIYEDINKAEDKCPNFATLSYDEKCSVIDKHLLSPTTERNTSHTTALLLSVYPKTPVVENYSDDSSSSILTGRGNSGRFSSCTESQIESCNLTKLLKRVTLLTKKKQYERSSMSKKTKAPAPKPNNNIMVSKSSTESFSDEILTTTNHFKSTNDSEIWHHMNDNNRENNLKCLVSSTMTNTKYSNNEPVVSHKFLTRAETHDKDDEDRLPQQKQNSDLIAELQAKLKRKDCGDQGGPGKHHVLKPKAPPPPPPSQKVANTGNVTSSRETDKSFKKPLEAQDEFVVDVSSPCRIATPKTGFDFLDNW</sequence>
<feature type="region of interest" description="Disordered" evidence="1">
    <location>
        <begin position="263"/>
        <end position="313"/>
    </location>
</feature>
<comment type="caution">
    <text evidence="3">The sequence shown here is derived from an EMBL/GenBank/DDBJ whole genome shotgun (WGS) entry which is preliminary data.</text>
</comment>
<feature type="compositionally biased region" description="Basic residues" evidence="1">
    <location>
        <begin position="141"/>
        <end position="152"/>
    </location>
</feature>
<dbReference type="AlphaFoldDB" id="A0A226EH50"/>
<dbReference type="Proteomes" id="UP000198287">
    <property type="component" value="Unassembled WGS sequence"/>
</dbReference>
<organism evidence="3 4">
    <name type="scientific">Folsomia candida</name>
    <name type="common">Springtail</name>
    <dbReference type="NCBI Taxonomy" id="158441"/>
    <lineage>
        <taxon>Eukaryota</taxon>
        <taxon>Metazoa</taxon>
        <taxon>Ecdysozoa</taxon>
        <taxon>Arthropoda</taxon>
        <taxon>Hexapoda</taxon>
        <taxon>Collembola</taxon>
        <taxon>Entomobryomorpha</taxon>
        <taxon>Isotomoidea</taxon>
        <taxon>Isotomidae</taxon>
        <taxon>Proisotominae</taxon>
        <taxon>Folsomia</taxon>
    </lineage>
</organism>
<gene>
    <name evidence="3" type="ORF">Fcan01_08367</name>
</gene>
<evidence type="ECO:0000313" key="4">
    <source>
        <dbReference type="Proteomes" id="UP000198287"/>
    </source>
</evidence>
<feature type="domain" description="DUF4706" evidence="2">
    <location>
        <begin position="24"/>
        <end position="75"/>
    </location>
</feature>
<reference evidence="3 4" key="1">
    <citation type="submission" date="2015-12" db="EMBL/GenBank/DDBJ databases">
        <title>The genome of Folsomia candida.</title>
        <authorList>
            <person name="Faddeeva A."/>
            <person name="Derks M.F."/>
            <person name="Anvar Y."/>
            <person name="Smit S."/>
            <person name="Van Straalen N."/>
            <person name="Roelofs D."/>
        </authorList>
    </citation>
    <scope>NUCLEOTIDE SEQUENCE [LARGE SCALE GENOMIC DNA]</scope>
    <source>
        <strain evidence="3 4">VU population</strain>
        <tissue evidence="3">Whole body</tissue>
    </source>
</reference>
<dbReference type="Pfam" id="PF15797">
    <property type="entry name" value="DUF4706"/>
    <property type="match status" value="1"/>
</dbReference>
<protein>
    <recommendedName>
        <fullName evidence="2">DUF4706 domain-containing protein</fullName>
    </recommendedName>
</protein>
<dbReference type="EMBL" id="LNIX01000003">
    <property type="protein sequence ID" value="OXA56993.1"/>
    <property type="molecule type" value="Genomic_DNA"/>
</dbReference>